<feature type="transmembrane region" description="Helical" evidence="5">
    <location>
        <begin position="406"/>
        <end position="428"/>
    </location>
</feature>
<proteinExistence type="predicted"/>
<dbReference type="InterPro" id="IPR007016">
    <property type="entry name" value="O-antigen_ligase-rel_domated"/>
</dbReference>
<evidence type="ECO:0000256" key="1">
    <source>
        <dbReference type="ARBA" id="ARBA00004141"/>
    </source>
</evidence>
<keyword evidence="3 5" id="KW-1133">Transmembrane helix</keyword>
<evidence type="ECO:0000256" key="2">
    <source>
        <dbReference type="ARBA" id="ARBA00022692"/>
    </source>
</evidence>
<sequence length="474" mass="50919">MSLLQSVRPSPGGKDGDLLSDVSLVSKAQIRVIGFVMGLAAALVGITSVPGLTFLPSPSLMLIVLAVIITLLSPAGSTIGRHRLTIIDAAFIATIIARIFIEVFNAVDLNHAVYSAIAYGQIPVYLMTWPPRLIIRNRDDLGVFLRAFIWPAALVAIVALLQLLRFPGVTEWLIANAKSDGLEARVAEGREDLRATSTIGHWIYLGGYLAVATAIAGVDLLLNKAANKPRLASAGTMVLLGILLVGQITTLTFATIAVALAVVAVIVIRIGIRPIFAILIVASGFIAWSVFGEQLQYRIDYQATTGQYDDPALAWLPSTIAYRLTIWDTETIPAWLIRPWTGWGMQVYNFDLNWPQRPQSLAWLSPESQWLSTLITGGLLSLALLIFLLIATFVTVFRARKVLGKALSPVTALLVGLVVASTISSLFTAPGPPMILWGLIGALIPFAQRAQAGRRLADEEASGTVVERTSGANA</sequence>
<protein>
    <recommendedName>
        <fullName evidence="6">O-antigen ligase-related domain-containing protein</fullName>
    </recommendedName>
</protein>
<dbReference type="RefSeq" id="WP_259480998.1">
    <property type="nucleotide sequence ID" value="NZ_BAAAQY010000007.1"/>
</dbReference>
<gene>
    <name evidence="7" type="ORF">GCM10009851_26310</name>
</gene>
<dbReference type="Pfam" id="PF04932">
    <property type="entry name" value="Wzy_C"/>
    <property type="match status" value="1"/>
</dbReference>
<feature type="transmembrane region" description="Helical" evidence="5">
    <location>
        <begin position="202"/>
        <end position="222"/>
    </location>
</feature>
<name>A0ABP5QQE4_9MICO</name>
<dbReference type="Proteomes" id="UP001500929">
    <property type="component" value="Unassembled WGS sequence"/>
</dbReference>
<evidence type="ECO:0000256" key="5">
    <source>
        <dbReference type="SAM" id="Phobius"/>
    </source>
</evidence>
<dbReference type="PANTHER" id="PTHR37422:SF13">
    <property type="entry name" value="LIPOPOLYSACCHARIDE BIOSYNTHESIS PROTEIN PA4999-RELATED"/>
    <property type="match status" value="1"/>
</dbReference>
<organism evidence="7 8">
    <name type="scientific">Herbiconiux moechotypicola</name>
    <dbReference type="NCBI Taxonomy" id="637393"/>
    <lineage>
        <taxon>Bacteria</taxon>
        <taxon>Bacillati</taxon>
        <taxon>Actinomycetota</taxon>
        <taxon>Actinomycetes</taxon>
        <taxon>Micrococcales</taxon>
        <taxon>Microbacteriaceae</taxon>
        <taxon>Herbiconiux</taxon>
    </lineage>
</organism>
<evidence type="ECO:0000259" key="6">
    <source>
        <dbReference type="Pfam" id="PF04932"/>
    </source>
</evidence>
<keyword evidence="2 5" id="KW-0812">Transmembrane</keyword>
<feature type="transmembrane region" description="Helical" evidence="5">
    <location>
        <begin position="60"/>
        <end position="79"/>
    </location>
</feature>
<comment type="subcellular location">
    <subcellularLocation>
        <location evidence="1">Membrane</location>
        <topology evidence="1">Multi-pass membrane protein</topology>
    </subcellularLocation>
</comment>
<evidence type="ECO:0000313" key="7">
    <source>
        <dbReference type="EMBL" id="GAA2239671.1"/>
    </source>
</evidence>
<feature type="transmembrane region" description="Helical" evidence="5">
    <location>
        <begin position="434"/>
        <end position="450"/>
    </location>
</feature>
<dbReference type="PANTHER" id="PTHR37422">
    <property type="entry name" value="TEICHURONIC ACID BIOSYNTHESIS PROTEIN TUAE"/>
    <property type="match status" value="1"/>
</dbReference>
<feature type="domain" description="O-antigen ligase-related" evidence="6">
    <location>
        <begin position="236"/>
        <end position="386"/>
    </location>
</feature>
<feature type="transmembrane region" description="Helical" evidence="5">
    <location>
        <begin position="275"/>
        <end position="291"/>
    </location>
</feature>
<keyword evidence="8" id="KW-1185">Reference proteome</keyword>
<feature type="transmembrane region" description="Helical" evidence="5">
    <location>
        <begin position="32"/>
        <end position="54"/>
    </location>
</feature>
<accession>A0ABP5QQE4</accession>
<feature type="transmembrane region" description="Helical" evidence="5">
    <location>
        <begin position="370"/>
        <end position="394"/>
    </location>
</feature>
<dbReference type="InterPro" id="IPR051533">
    <property type="entry name" value="WaaL-like"/>
</dbReference>
<reference evidence="8" key="1">
    <citation type="journal article" date="2019" name="Int. J. Syst. Evol. Microbiol.">
        <title>The Global Catalogue of Microorganisms (GCM) 10K type strain sequencing project: providing services to taxonomists for standard genome sequencing and annotation.</title>
        <authorList>
            <consortium name="The Broad Institute Genomics Platform"/>
            <consortium name="The Broad Institute Genome Sequencing Center for Infectious Disease"/>
            <person name="Wu L."/>
            <person name="Ma J."/>
        </authorList>
    </citation>
    <scope>NUCLEOTIDE SEQUENCE [LARGE SCALE GENOMIC DNA]</scope>
    <source>
        <strain evidence="8">JCM 16117</strain>
    </source>
</reference>
<feature type="transmembrane region" description="Helical" evidence="5">
    <location>
        <begin position="251"/>
        <end position="268"/>
    </location>
</feature>
<evidence type="ECO:0000313" key="8">
    <source>
        <dbReference type="Proteomes" id="UP001500929"/>
    </source>
</evidence>
<dbReference type="EMBL" id="BAAAQY010000007">
    <property type="protein sequence ID" value="GAA2239671.1"/>
    <property type="molecule type" value="Genomic_DNA"/>
</dbReference>
<comment type="caution">
    <text evidence="7">The sequence shown here is derived from an EMBL/GenBank/DDBJ whole genome shotgun (WGS) entry which is preliminary data.</text>
</comment>
<evidence type="ECO:0000256" key="3">
    <source>
        <dbReference type="ARBA" id="ARBA00022989"/>
    </source>
</evidence>
<feature type="transmembrane region" description="Helical" evidence="5">
    <location>
        <begin position="143"/>
        <end position="164"/>
    </location>
</feature>
<evidence type="ECO:0000256" key="4">
    <source>
        <dbReference type="ARBA" id="ARBA00023136"/>
    </source>
</evidence>
<keyword evidence="4 5" id="KW-0472">Membrane</keyword>